<dbReference type="Pfam" id="PF06761">
    <property type="entry name" value="IcmF-related"/>
    <property type="match status" value="1"/>
</dbReference>
<dbReference type="STRING" id="1121001.SAMN02745857_02032"/>
<dbReference type="Pfam" id="PF14331">
    <property type="entry name" value="IcmF-related_N"/>
    <property type="match status" value="1"/>
</dbReference>
<sequence length="1202" mass="132546">MKTFLRFILNRWVLTALGLLGLVLLIWFVGPLVAVGSWRPLASLWVRLGLTVLIAVLYFGALILTLTRARRASAELQKGMLEGESAGGNSQSGEPLKRRFADAIATLRQVRQDEAGHGWFARMLSALDRDTYLYRLPWYVIVGAPGTGKSTIFRNSGLKFPLGDPKNDEAVDGVGGTRNCKWLFSDKAVLLDTAGRYTTHESDRHADAAEWEEFLQLLKKTRPRQPINGIMVSVSADTLLGGRKSELEIQANAIRNRVHEIRHVLGLEVPVYLVVTKADLISGFCEFFDTLSTEEREQVWGVTLPLPASPKENVALTTIKGELEQLNHRLQGLLLGKLQRETDVERRTLLGFFPQSFHALQQPLLDFIETTFSANPYQSRILLRGFYFTSGAQQGAPVDPLLPAVAGPLGLRHSFSLARSAQMVFRPFFVARVFRELMLGEAHLAGSNLSWTRKRTLLNSAGYILLGVLVVLAAGSMLAGYQHNNDYVDAVAARVPKVREQVERINVGQDMSLPDLLPTLQAVRDIPAPAAGKSAPWLGNMGMYQGDKLSSAANNAYYRLLQDTFVPQINARLEQALRTLKNDPDLQYETLKVYLMLHDVEHFDANALKAWVMLDWDSNLPRDFPIDQRKQLETHLDVLLSRGAVQSLIPLDKDLTQQVRSLLSSAPLPNRIYGRLKRMGVGSQIAEFRITEAAGPSAAVVFVRASGAPLSQGMPGLFTADGYTKAFLPAIDPVLKDLFKEEGWVLRDEQGNKGLKDVVNAEQEQKKVRDAVRRLYLEEYAGLWQRFVSDIRIVPQANLEQSVHVTRVLSGPDSPLLYLLRGITNETSLVARAEGPTLGAKLDAVAASAVQAQKDKLQQLMTSKPTTRAVEGETRLEYIVDSRFTSIHRMVTPPGPNAPAPIDGTIVLLSDLYNYLTAADAAVQSKGALPASDLPQRLKSEAARMPEPIGGMLQGLGDTSVNHVQGVAKQNLSSVMENTVGEACAQVVKDRYPFNRASSSDVRRDDFARIFSPGGVIDAFFQKSLAQEVDTSTKPWSFKPGTAGAANNQSVALADFQRAAVIRDVFFPGGNQAQVRFTIKPVEMDAALAQTVLDIDGQVLKYRHGAIVPQQMTWPGSKGTGQIRLAMNAVNGSDVGGLTFEGDWALWHAMDKAVIEQTARPETVRVVFKIQDRYVKYEITTSTVQSPFRLAELDKFKCPTAL</sequence>
<name>A0A1W1XNC7_9NEIS</name>
<dbReference type="PANTHER" id="PTHR36153:SF1">
    <property type="entry name" value="TYPE VI SECRETION SYSTEM COMPONENT TSSM1"/>
    <property type="match status" value="1"/>
</dbReference>
<dbReference type="SUPFAM" id="SSF52540">
    <property type="entry name" value="P-loop containing nucleoside triphosphate hydrolases"/>
    <property type="match status" value="1"/>
</dbReference>
<feature type="transmembrane region" description="Helical" evidence="1">
    <location>
        <begin position="44"/>
        <end position="66"/>
    </location>
</feature>
<dbReference type="InterPro" id="IPR010623">
    <property type="entry name" value="IcmF_C"/>
</dbReference>
<accession>A0A1W1XNC7</accession>
<dbReference type="Gene3D" id="3.40.50.300">
    <property type="entry name" value="P-loop containing nucleotide triphosphate hydrolases"/>
    <property type="match status" value="1"/>
</dbReference>
<dbReference type="PANTHER" id="PTHR36153">
    <property type="entry name" value="INNER MEMBRANE PROTEIN-RELATED"/>
    <property type="match status" value="1"/>
</dbReference>
<keyword evidence="1" id="KW-1133">Transmembrane helix</keyword>
<dbReference type="OrthoDB" id="9758229at2"/>
<protein>
    <submittedName>
        <fullName evidence="5">Type VI secretion system protein ImpL</fullName>
    </submittedName>
</protein>
<keyword evidence="6" id="KW-1185">Reference proteome</keyword>
<keyword evidence="1" id="KW-0812">Transmembrane</keyword>
<feature type="transmembrane region" description="Helical" evidence="1">
    <location>
        <begin position="461"/>
        <end position="481"/>
    </location>
</feature>
<dbReference type="EMBL" id="FWXD01000010">
    <property type="protein sequence ID" value="SMC25011.1"/>
    <property type="molecule type" value="Genomic_DNA"/>
</dbReference>
<feature type="transmembrane region" description="Helical" evidence="1">
    <location>
        <begin position="12"/>
        <end position="38"/>
    </location>
</feature>
<proteinExistence type="predicted"/>
<dbReference type="AlphaFoldDB" id="A0A1W1XNC7"/>
<evidence type="ECO:0000313" key="6">
    <source>
        <dbReference type="Proteomes" id="UP000192761"/>
    </source>
</evidence>
<dbReference type="CDD" id="cd00882">
    <property type="entry name" value="Ras_like_GTPase"/>
    <property type="match status" value="1"/>
</dbReference>
<dbReference type="InterPro" id="IPR053156">
    <property type="entry name" value="T6SS_TssM-like"/>
</dbReference>
<feature type="domain" description="Type VI secretion system IcmF C-terminal" evidence="2">
    <location>
        <begin position="1077"/>
        <end position="1182"/>
    </location>
</feature>
<dbReference type="RefSeq" id="WP_084090685.1">
    <property type="nucleotide sequence ID" value="NZ_FWXD01000010.1"/>
</dbReference>
<feature type="domain" description="IcmF-related" evidence="3">
    <location>
        <begin position="517"/>
        <end position="827"/>
    </location>
</feature>
<dbReference type="Pfam" id="PF06744">
    <property type="entry name" value="IcmF_C"/>
    <property type="match status" value="1"/>
</dbReference>
<dbReference type="NCBIfam" id="TIGR03348">
    <property type="entry name" value="VI_IcmF"/>
    <property type="match status" value="1"/>
</dbReference>
<dbReference type="InterPro" id="IPR017731">
    <property type="entry name" value="TssM1-like"/>
</dbReference>
<keyword evidence="1" id="KW-0472">Membrane</keyword>
<evidence type="ECO:0000256" key="1">
    <source>
        <dbReference type="SAM" id="Phobius"/>
    </source>
</evidence>
<organism evidence="5 6">
    <name type="scientific">Andreprevotia lacus DSM 23236</name>
    <dbReference type="NCBI Taxonomy" id="1121001"/>
    <lineage>
        <taxon>Bacteria</taxon>
        <taxon>Pseudomonadati</taxon>
        <taxon>Pseudomonadota</taxon>
        <taxon>Betaproteobacteria</taxon>
        <taxon>Neisseriales</taxon>
        <taxon>Chitinibacteraceae</taxon>
        <taxon>Andreprevotia</taxon>
    </lineage>
</organism>
<reference evidence="5 6" key="1">
    <citation type="submission" date="2017-04" db="EMBL/GenBank/DDBJ databases">
        <authorList>
            <person name="Afonso C.L."/>
            <person name="Miller P.J."/>
            <person name="Scott M.A."/>
            <person name="Spackman E."/>
            <person name="Goraichik I."/>
            <person name="Dimitrov K.M."/>
            <person name="Suarez D.L."/>
            <person name="Swayne D.E."/>
        </authorList>
    </citation>
    <scope>NUCLEOTIDE SEQUENCE [LARGE SCALE GENOMIC DNA]</scope>
    <source>
        <strain evidence="5 6">DSM 23236</strain>
    </source>
</reference>
<evidence type="ECO:0000259" key="4">
    <source>
        <dbReference type="Pfam" id="PF14331"/>
    </source>
</evidence>
<dbReference type="InterPro" id="IPR027417">
    <property type="entry name" value="P-loop_NTPase"/>
</dbReference>
<dbReference type="InterPro" id="IPR009612">
    <property type="entry name" value="IcmF-rel"/>
</dbReference>
<evidence type="ECO:0000259" key="2">
    <source>
        <dbReference type="Pfam" id="PF06744"/>
    </source>
</evidence>
<dbReference type="Proteomes" id="UP000192761">
    <property type="component" value="Unassembled WGS sequence"/>
</dbReference>
<dbReference type="InterPro" id="IPR025743">
    <property type="entry name" value="TssM1_N"/>
</dbReference>
<evidence type="ECO:0000259" key="3">
    <source>
        <dbReference type="Pfam" id="PF06761"/>
    </source>
</evidence>
<feature type="domain" description="Type VI secretion system component TssM1 N-terminal" evidence="4">
    <location>
        <begin position="206"/>
        <end position="465"/>
    </location>
</feature>
<gene>
    <name evidence="5" type="ORF">SAMN02745857_02032</name>
</gene>
<evidence type="ECO:0000313" key="5">
    <source>
        <dbReference type="EMBL" id="SMC25011.1"/>
    </source>
</evidence>